<accession>A0A2S9WYZ0</accession>
<comment type="caution">
    <text evidence="1">The sequence shown here is derived from an EMBL/GenBank/DDBJ whole genome shotgun (WGS) entry which is preliminary data.</text>
</comment>
<organism evidence="1 2">
    <name type="scientific">Chromobacterium amazonense</name>
    <dbReference type="NCBI Taxonomy" id="1382803"/>
    <lineage>
        <taxon>Bacteria</taxon>
        <taxon>Pseudomonadati</taxon>
        <taxon>Pseudomonadota</taxon>
        <taxon>Betaproteobacteria</taxon>
        <taxon>Neisseriales</taxon>
        <taxon>Chromobacteriaceae</taxon>
        <taxon>Chromobacterium</taxon>
    </lineage>
</organism>
<proteinExistence type="predicted"/>
<reference evidence="1 2" key="1">
    <citation type="submission" date="2017-01" db="EMBL/GenBank/DDBJ databases">
        <title>New insights into the genetic diversity of Chromobacterium isolated from tropical freshwater lake.</title>
        <authorList>
            <person name="Santos A.B."/>
            <person name="Nascimento A.M."/>
            <person name="Da Silva P.C."/>
        </authorList>
    </citation>
    <scope>NUCLEOTIDE SEQUENCE [LARGE SCALE GENOMIC DNA]</scope>
    <source>
        <strain evidence="1 2">56AF</strain>
    </source>
</reference>
<evidence type="ECO:0000313" key="2">
    <source>
        <dbReference type="Proteomes" id="UP000239469"/>
    </source>
</evidence>
<dbReference type="Proteomes" id="UP000239469">
    <property type="component" value="Unassembled WGS sequence"/>
</dbReference>
<evidence type="ECO:0000313" key="1">
    <source>
        <dbReference type="EMBL" id="PRP68685.1"/>
    </source>
</evidence>
<dbReference type="EMBL" id="MTBD01000059">
    <property type="protein sequence ID" value="PRP68685.1"/>
    <property type="molecule type" value="Genomic_DNA"/>
</dbReference>
<dbReference type="AlphaFoldDB" id="A0A2S9WYZ0"/>
<protein>
    <submittedName>
        <fullName evidence="1">Uncharacterized protein</fullName>
    </submittedName>
</protein>
<sequence>MAKEGVIARQFLLGVVQTADGTPLYQAHWERSCDLRQSVLPTRYKSQHRERPSIVSCLTISIWQGTDHGTVVVQDRR</sequence>
<name>A0A2S9WYZ0_9NEIS</name>
<gene>
    <name evidence="1" type="ORF">BUE93_21005</name>
</gene>